<keyword evidence="2 8" id="KW-0812">Transmembrane</keyword>
<dbReference type="Proteomes" id="UP000018542">
    <property type="component" value="Chromosome"/>
</dbReference>
<dbReference type="PROSITE" id="PS50125">
    <property type="entry name" value="GUANYLATE_CYCLASE_2"/>
    <property type="match status" value="1"/>
</dbReference>
<dbReference type="InterPro" id="IPR048432">
    <property type="entry name" value="MASE7"/>
</dbReference>
<feature type="transmembrane region" description="Helical" evidence="8">
    <location>
        <begin position="196"/>
        <end position="214"/>
    </location>
</feature>
<evidence type="ECO:0000256" key="2">
    <source>
        <dbReference type="ARBA" id="ARBA00022692"/>
    </source>
</evidence>
<reference evidence="10 11" key="1">
    <citation type="journal article" date="2014" name="Genome Announc.">
        <title>Complete Genome Sequence of Hyphomicrobium nitrativorans Strain NL23, a Denitrifying Bacterium Isolated from Biofilm of a Methanol-Fed Denitrification System Treating Seawater at the Montreal Biodome.</title>
        <authorList>
            <person name="Martineau C."/>
            <person name="Villeneuve C."/>
            <person name="Mauffrey F."/>
            <person name="Villemur R."/>
        </authorList>
    </citation>
    <scope>NUCLEOTIDE SEQUENCE [LARGE SCALE GENOMIC DNA]</scope>
    <source>
        <strain evidence="10">NL23</strain>
    </source>
</reference>
<dbReference type="EMBL" id="CP006912">
    <property type="protein sequence ID" value="AHB47189.1"/>
    <property type="molecule type" value="Genomic_DNA"/>
</dbReference>
<dbReference type="Pfam" id="PF00211">
    <property type="entry name" value="Guanylate_cyc"/>
    <property type="match status" value="1"/>
</dbReference>
<dbReference type="PANTHER" id="PTHR11920:SF335">
    <property type="entry name" value="GUANYLATE CYCLASE"/>
    <property type="match status" value="1"/>
</dbReference>
<dbReference type="GO" id="GO:0001653">
    <property type="term" value="F:peptide receptor activity"/>
    <property type="evidence" value="ECO:0007669"/>
    <property type="project" value="TreeGrafter"/>
</dbReference>
<dbReference type="GO" id="GO:0004016">
    <property type="term" value="F:adenylate cyclase activity"/>
    <property type="evidence" value="ECO:0007669"/>
    <property type="project" value="TreeGrafter"/>
</dbReference>
<dbReference type="GO" id="GO:0004383">
    <property type="term" value="F:guanylate cyclase activity"/>
    <property type="evidence" value="ECO:0007669"/>
    <property type="project" value="TreeGrafter"/>
</dbReference>
<dbReference type="GO" id="GO:0035556">
    <property type="term" value="P:intracellular signal transduction"/>
    <property type="evidence" value="ECO:0007669"/>
    <property type="project" value="InterPro"/>
</dbReference>
<dbReference type="Gene3D" id="3.30.70.1230">
    <property type="entry name" value="Nucleotide cyclase"/>
    <property type="match status" value="1"/>
</dbReference>
<dbReference type="AlphaFoldDB" id="V5SB69"/>
<keyword evidence="11" id="KW-1185">Reference proteome</keyword>
<dbReference type="RefSeq" id="WP_023785515.1">
    <property type="nucleotide sequence ID" value="NC_022997.1"/>
</dbReference>
<dbReference type="STRING" id="1029756.W911_00310"/>
<dbReference type="InterPro" id="IPR050401">
    <property type="entry name" value="Cyclic_nucleotide_synthase"/>
</dbReference>
<dbReference type="PATRIC" id="fig|1029756.8.peg.69"/>
<keyword evidence="5 8" id="KW-0472">Membrane</keyword>
<feature type="transmembrane region" description="Helical" evidence="8">
    <location>
        <begin position="83"/>
        <end position="102"/>
    </location>
</feature>
<comment type="subcellular location">
    <subcellularLocation>
        <location evidence="1">Membrane</location>
    </subcellularLocation>
</comment>
<protein>
    <submittedName>
        <fullName evidence="10">Guanylate cyclase</fullName>
    </submittedName>
</protein>
<dbReference type="KEGG" id="hni:W911_00310"/>
<evidence type="ECO:0000256" key="6">
    <source>
        <dbReference type="ARBA" id="ARBA00023239"/>
    </source>
</evidence>
<dbReference type="InterPro" id="IPR018297">
    <property type="entry name" value="A/G_cyclase_CS"/>
</dbReference>
<keyword evidence="3" id="KW-0547">Nucleotide-binding</keyword>
<evidence type="ECO:0000256" key="8">
    <source>
        <dbReference type="SAM" id="Phobius"/>
    </source>
</evidence>
<comment type="similarity">
    <text evidence="7">Belongs to the adenylyl cyclase class-4/guanylyl cyclase family.</text>
</comment>
<organism evidence="10 11">
    <name type="scientific">Hyphomicrobium nitrativorans NL23</name>
    <dbReference type="NCBI Taxonomy" id="1029756"/>
    <lineage>
        <taxon>Bacteria</taxon>
        <taxon>Pseudomonadati</taxon>
        <taxon>Pseudomonadota</taxon>
        <taxon>Alphaproteobacteria</taxon>
        <taxon>Hyphomicrobiales</taxon>
        <taxon>Hyphomicrobiaceae</taxon>
        <taxon>Hyphomicrobium</taxon>
    </lineage>
</organism>
<dbReference type="GO" id="GO:0005886">
    <property type="term" value="C:plasma membrane"/>
    <property type="evidence" value="ECO:0007669"/>
    <property type="project" value="TreeGrafter"/>
</dbReference>
<proteinExistence type="inferred from homology"/>
<dbReference type="InterPro" id="IPR029787">
    <property type="entry name" value="Nucleotide_cyclase"/>
</dbReference>
<evidence type="ECO:0000256" key="7">
    <source>
        <dbReference type="RuleBase" id="RU000405"/>
    </source>
</evidence>
<sequence length="433" mass="47054">MDHTPASAETRTGVSGRVIAWLKASRPTSALGPWLTRLVEAGTQGYPPETKRRLKILNMIAYLIVLTTLVYAIQQTFLDYARYWPIIHINLAIIAVMLAVPFMHRFGPVAAALLILVTECAALLAFTSFLGRESGLHVQYVAFSAAAFVVYGLHRTWLIFSSIAVALVLHILAWFWFPSTAALIATEQDVLDSMYIQAAVTTFGIIAAAVYYAFRLAENAKAETDALLRNILPDTVVERLKAKPAEPVADTFPEASILFADITGFVPLARKLGATDTVALLNTLVSRFDELAERHGVEKIKTIGDAYMVAAGVPEPVPKSAERLARMALSMHAAVAALRAETGHALDMRMGLATGPVMAGVIGRRKFSYDIWGDAVNLAARLETASLPGRIHICPVTHERLADAFDTEPRGAMEIKGVGTQSTWFLVGPRSSI</sequence>
<dbReference type="SMART" id="SM00044">
    <property type="entry name" value="CYCc"/>
    <property type="match status" value="1"/>
</dbReference>
<keyword evidence="4 8" id="KW-1133">Transmembrane helix</keyword>
<dbReference type="InterPro" id="IPR001054">
    <property type="entry name" value="A/G_cyclase"/>
</dbReference>
<evidence type="ECO:0000313" key="11">
    <source>
        <dbReference type="Proteomes" id="UP000018542"/>
    </source>
</evidence>
<evidence type="ECO:0000313" key="10">
    <source>
        <dbReference type="EMBL" id="AHB47189.1"/>
    </source>
</evidence>
<evidence type="ECO:0000256" key="1">
    <source>
        <dbReference type="ARBA" id="ARBA00004370"/>
    </source>
</evidence>
<dbReference type="PANTHER" id="PTHR11920">
    <property type="entry name" value="GUANYLYL CYCLASE"/>
    <property type="match status" value="1"/>
</dbReference>
<gene>
    <name evidence="10" type="ORF">W911_00310</name>
</gene>
<evidence type="ECO:0000256" key="3">
    <source>
        <dbReference type="ARBA" id="ARBA00022741"/>
    </source>
</evidence>
<dbReference type="Pfam" id="PF20967">
    <property type="entry name" value="MASE7"/>
    <property type="match status" value="1"/>
</dbReference>
<feature type="transmembrane region" description="Helical" evidence="8">
    <location>
        <begin position="158"/>
        <end position="176"/>
    </location>
</feature>
<evidence type="ECO:0000256" key="5">
    <source>
        <dbReference type="ARBA" id="ARBA00023136"/>
    </source>
</evidence>
<feature type="transmembrane region" description="Helical" evidence="8">
    <location>
        <begin position="109"/>
        <end position="130"/>
    </location>
</feature>
<feature type="domain" description="Guanylate cyclase" evidence="9">
    <location>
        <begin position="256"/>
        <end position="383"/>
    </location>
</feature>
<feature type="transmembrane region" description="Helical" evidence="8">
    <location>
        <begin position="56"/>
        <end position="77"/>
    </location>
</feature>
<dbReference type="PROSITE" id="PS00452">
    <property type="entry name" value="GUANYLATE_CYCLASE_1"/>
    <property type="match status" value="1"/>
</dbReference>
<dbReference type="GO" id="GO:0000166">
    <property type="term" value="F:nucleotide binding"/>
    <property type="evidence" value="ECO:0007669"/>
    <property type="project" value="UniProtKB-KW"/>
</dbReference>
<dbReference type="CDD" id="cd07302">
    <property type="entry name" value="CHD"/>
    <property type="match status" value="1"/>
</dbReference>
<dbReference type="SUPFAM" id="SSF55073">
    <property type="entry name" value="Nucleotide cyclase"/>
    <property type="match status" value="1"/>
</dbReference>
<dbReference type="GO" id="GO:0007168">
    <property type="term" value="P:receptor guanylyl cyclase signaling pathway"/>
    <property type="evidence" value="ECO:0007669"/>
    <property type="project" value="TreeGrafter"/>
</dbReference>
<keyword evidence="6 7" id="KW-0456">Lyase</keyword>
<evidence type="ECO:0000259" key="9">
    <source>
        <dbReference type="PROSITE" id="PS50125"/>
    </source>
</evidence>
<name>V5SB69_9HYPH</name>
<dbReference type="HOGENOM" id="CLU_001072_14_0_5"/>
<accession>V5SB69</accession>
<feature type="transmembrane region" description="Helical" evidence="8">
    <location>
        <begin position="136"/>
        <end position="153"/>
    </location>
</feature>
<evidence type="ECO:0000256" key="4">
    <source>
        <dbReference type="ARBA" id="ARBA00022989"/>
    </source>
</evidence>